<name>A0A9Q0JSU1_9ROSI</name>
<reference evidence="1" key="2">
    <citation type="journal article" date="2023" name="Plants (Basel)">
        <title>Annotation of the Turnera subulata (Passifloraceae) Draft Genome Reveals the S-Locus Evolved after the Divergence of Turneroideae from Passifloroideae in a Stepwise Manner.</title>
        <authorList>
            <person name="Henning P.M."/>
            <person name="Roalson E.H."/>
            <person name="Mir W."/>
            <person name="McCubbin A.G."/>
            <person name="Shore J.S."/>
        </authorList>
    </citation>
    <scope>NUCLEOTIDE SEQUENCE</scope>
    <source>
        <strain evidence="1">F60SS</strain>
    </source>
</reference>
<comment type="caution">
    <text evidence="1">The sequence shown here is derived from an EMBL/GenBank/DDBJ whole genome shotgun (WGS) entry which is preliminary data.</text>
</comment>
<reference evidence="1" key="1">
    <citation type="submission" date="2022-02" db="EMBL/GenBank/DDBJ databases">
        <authorList>
            <person name="Henning P.M."/>
            <person name="McCubbin A.G."/>
            <person name="Shore J.S."/>
        </authorList>
    </citation>
    <scope>NUCLEOTIDE SEQUENCE</scope>
    <source>
        <strain evidence="1">F60SS</strain>
        <tissue evidence="1">Leaves</tissue>
    </source>
</reference>
<protein>
    <submittedName>
        <fullName evidence="1">Uncharacterized protein</fullName>
    </submittedName>
</protein>
<dbReference type="EMBL" id="JAKUCV010000056">
    <property type="protein sequence ID" value="KAJ4851430.1"/>
    <property type="molecule type" value="Genomic_DNA"/>
</dbReference>
<evidence type="ECO:0000313" key="1">
    <source>
        <dbReference type="EMBL" id="KAJ4851430.1"/>
    </source>
</evidence>
<sequence>MPSLQKLLRGFHNAKFVTLSSTIIKVLSMSPNVAVSDQSSPFSSLEALRLGVNPEGVPAKMMTYLLGGSPSAATCYFDPLLVINSDITDPYPSPLPPIRSLDPPSEFDPLDTLIQHLHPPSVIDTSDIKEDLSPPYYGYCF</sequence>
<dbReference type="Proteomes" id="UP001141552">
    <property type="component" value="Unassembled WGS sequence"/>
</dbReference>
<dbReference type="AlphaFoldDB" id="A0A9Q0JSU1"/>
<accession>A0A9Q0JSU1</accession>
<organism evidence="1 2">
    <name type="scientific">Turnera subulata</name>
    <dbReference type="NCBI Taxonomy" id="218843"/>
    <lineage>
        <taxon>Eukaryota</taxon>
        <taxon>Viridiplantae</taxon>
        <taxon>Streptophyta</taxon>
        <taxon>Embryophyta</taxon>
        <taxon>Tracheophyta</taxon>
        <taxon>Spermatophyta</taxon>
        <taxon>Magnoliopsida</taxon>
        <taxon>eudicotyledons</taxon>
        <taxon>Gunneridae</taxon>
        <taxon>Pentapetalae</taxon>
        <taxon>rosids</taxon>
        <taxon>fabids</taxon>
        <taxon>Malpighiales</taxon>
        <taxon>Passifloraceae</taxon>
        <taxon>Turnera</taxon>
    </lineage>
</organism>
<gene>
    <name evidence="1" type="ORF">Tsubulata_043963</name>
</gene>
<evidence type="ECO:0000313" key="2">
    <source>
        <dbReference type="Proteomes" id="UP001141552"/>
    </source>
</evidence>
<keyword evidence="2" id="KW-1185">Reference proteome</keyword>
<proteinExistence type="predicted"/>